<dbReference type="SUPFAM" id="SSF56731">
    <property type="entry name" value="DNA primase core"/>
    <property type="match status" value="1"/>
</dbReference>
<evidence type="ECO:0000256" key="12">
    <source>
        <dbReference type="HAMAP-Rule" id="MF_00974"/>
    </source>
</evidence>
<dbReference type="GO" id="GO:0005524">
    <property type="term" value="F:ATP binding"/>
    <property type="evidence" value="ECO:0007669"/>
    <property type="project" value="InterPro"/>
</dbReference>
<dbReference type="NCBIfam" id="TIGR01391">
    <property type="entry name" value="dnaG"/>
    <property type="match status" value="1"/>
</dbReference>
<comment type="catalytic activity">
    <reaction evidence="12">
        <text>ssDNA + n NTP = ssDNA/pppN(pN)n-1 hybrid + (n-1) diphosphate.</text>
        <dbReference type="EC" id="2.7.7.101"/>
    </reaction>
</comment>
<dbReference type="PANTHER" id="PTHR30313:SF2">
    <property type="entry name" value="DNA PRIMASE"/>
    <property type="match status" value="1"/>
</dbReference>
<dbReference type="GO" id="GO:1990077">
    <property type="term" value="C:primosome complex"/>
    <property type="evidence" value="ECO:0007669"/>
    <property type="project" value="UniProtKB-KW"/>
</dbReference>
<comment type="similarity">
    <text evidence="12 13">Belongs to the DnaG primase family.</text>
</comment>
<dbReference type="GO" id="GO:0006269">
    <property type="term" value="P:DNA replication, synthesis of primer"/>
    <property type="evidence" value="ECO:0007669"/>
    <property type="project" value="UniProtKB-UniRule"/>
</dbReference>
<dbReference type="InterPro" id="IPR002694">
    <property type="entry name" value="Znf_CHC2"/>
</dbReference>
<dbReference type="InterPro" id="IPR013264">
    <property type="entry name" value="DNAG_N"/>
</dbReference>
<dbReference type="InterPro" id="IPR036977">
    <property type="entry name" value="DNA_primase_Znf_CHC2"/>
</dbReference>
<evidence type="ECO:0000259" key="15">
    <source>
        <dbReference type="PROSITE" id="PS50880"/>
    </source>
</evidence>
<keyword evidence="5 12" id="KW-0235">DNA replication</keyword>
<keyword evidence="11 12" id="KW-0804">Transcription</keyword>
<evidence type="ECO:0000256" key="8">
    <source>
        <dbReference type="ARBA" id="ARBA00022833"/>
    </source>
</evidence>
<dbReference type="PIRSF" id="PIRSF002811">
    <property type="entry name" value="DnaG"/>
    <property type="match status" value="1"/>
</dbReference>
<dbReference type="InterPro" id="IPR037068">
    <property type="entry name" value="DNA_primase_core_N_sf"/>
</dbReference>
<feature type="domain" description="Toprim" evidence="15">
    <location>
        <begin position="264"/>
        <end position="345"/>
    </location>
</feature>
<dbReference type="Proteomes" id="UP000182836">
    <property type="component" value="Unassembled WGS sequence"/>
</dbReference>
<evidence type="ECO:0000256" key="10">
    <source>
        <dbReference type="ARBA" id="ARBA00023125"/>
    </source>
</evidence>
<dbReference type="InterPro" id="IPR050219">
    <property type="entry name" value="DnaG_primase"/>
</dbReference>
<dbReference type="Pfam" id="PF13155">
    <property type="entry name" value="Toprim_2"/>
    <property type="match status" value="1"/>
</dbReference>
<dbReference type="AlphaFoldDB" id="A0A1G8MP39"/>
<dbReference type="FunFam" id="3.90.980.10:FF:000001">
    <property type="entry name" value="DNA primase"/>
    <property type="match status" value="1"/>
</dbReference>
<evidence type="ECO:0000256" key="4">
    <source>
        <dbReference type="ARBA" id="ARBA00022695"/>
    </source>
</evidence>
<comment type="cofactor">
    <cofactor evidence="12 13 14">
        <name>Zn(2+)</name>
        <dbReference type="ChEBI" id="CHEBI:29105"/>
    </cofactor>
    <text evidence="12 13 14">Binds 1 zinc ion per monomer.</text>
</comment>
<evidence type="ECO:0000256" key="5">
    <source>
        <dbReference type="ARBA" id="ARBA00022705"/>
    </source>
</evidence>
<gene>
    <name evidence="12" type="primary">dnaG</name>
    <name evidence="16" type="ORF">SAMN04487909_106203</name>
</gene>
<keyword evidence="7 12" id="KW-0863">Zinc-finger</keyword>
<dbReference type="InterPro" id="IPR036185">
    <property type="entry name" value="DNA_heli_DnaB-like_N_sf"/>
</dbReference>
<keyword evidence="10 12" id="KW-0238">DNA-binding</keyword>
<dbReference type="HAMAP" id="MF_00974">
    <property type="entry name" value="DNA_primase_DnaG"/>
    <property type="match status" value="1"/>
</dbReference>
<accession>A0A1G8MP39</accession>
<dbReference type="Pfam" id="PF08275">
    <property type="entry name" value="DNAG_N"/>
    <property type="match status" value="1"/>
</dbReference>
<evidence type="ECO:0000256" key="6">
    <source>
        <dbReference type="ARBA" id="ARBA00022723"/>
    </source>
</evidence>
<dbReference type="SUPFAM" id="SSF57783">
    <property type="entry name" value="Zinc beta-ribbon"/>
    <property type="match status" value="1"/>
</dbReference>
<dbReference type="GO" id="GO:0003677">
    <property type="term" value="F:DNA binding"/>
    <property type="evidence" value="ECO:0007669"/>
    <property type="project" value="UniProtKB-KW"/>
</dbReference>
<keyword evidence="3 12" id="KW-0808">Transferase</keyword>
<evidence type="ECO:0000256" key="1">
    <source>
        <dbReference type="ARBA" id="ARBA00022478"/>
    </source>
</evidence>
<dbReference type="GO" id="GO:0000428">
    <property type="term" value="C:DNA-directed RNA polymerase complex"/>
    <property type="evidence" value="ECO:0007669"/>
    <property type="project" value="UniProtKB-KW"/>
</dbReference>
<evidence type="ECO:0000256" key="3">
    <source>
        <dbReference type="ARBA" id="ARBA00022679"/>
    </source>
</evidence>
<evidence type="ECO:0000256" key="13">
    <source>
        <dbReference type="PIRNR" id="PIRNR002811"/>
    </source>
</evidence>
<keyword evidence="8 12" id="KW-0862">Zinc</keyword>
<dbReference type="GO" id="GO:0005737">
    <property type="term" value="C:cytoplasm"/>
    <property type="evidence" value="ECO:0007669"/>
    <property type="project" value="TreeGrafter"/>
</dbReference>
<evidence type="ECO:0000256" key="7">
    <source>
        <dbReference type="ARBA" id="ARBA00022771"/>
    </source>
</evidence>
<evidence type="ECO:0000313" key="17">
    <source>
        <dbReference type="Proteomes" id="UP000182836"/>
    </source>
</evidence>
<dbReference type="EC" id="2.7.7.101" evidence="12"/>
<comment type="subunit">
    <text evidence="12">Monomer. Interacts with DnaB.</text>
</comment>
<evidence type="ECO:0000256" key="11">
    <source>
        <dbReference type="ARBA" id="ARBA00023163"/>
    </source>
</evidence>
<dbReference type="Gene3D" id="1.10.860.10">
    <property type="entry name" value="DNAb Helicase, Chain A"/>
    <property type="match status" value="1"/>
</dbReference>
<proteinExistence type="inferred from homology"/>
<keyword evidence="6 12" id="KW-0479">Metal-binding</keyword>
<comment type="function">
    <text evidence="12 13">RNA polymerase that catalyzes the synthesis of short RNA molecules used as primers for DNA polymerase during DNA replication.</text>
</comment>
<dbReference type="SUPFAM" id="SSF48024">
    <property type="entry name" value="N-terminal domain of DnaB helicase"/>
    <property type="match status" value="1"/>
</dbReference>
<dbReference type="EMBL" id="FNED01000006">
    <property type="protein sequence ID" value="SDI69627.1"/>
    <property type="molecule type" value="Genomic_DNA"/>
</dbReference>
<dbReference type="PANTHER" id="PTHR30313">
    <property type="entry name" value="DNA PRIMASE"/>
    <property type="match status" value="1"/>
</dbReference>
<dbReference type="InterPro" id="IPR006171">
    <property type="entry name" value="TOPRIM_dom"/>
</dbReference>
<dbReference type="Gene3D" id="3.90.580.10">
    <property type="entry name" value="Zinc finger, CHC2-type domain"/>
    <property type="match status" value="1"/>
</dbReference>
<dbReference type="GO" id="GO:0008270">
    <property type="term" value="F:zinc ion binding"/>
    <property type="evidence" value="ECO:0007669"/>
    <property type="project" value="UniProtKB-UniRule"/>
</dbReference>
<dbReference type="InterPro" id="IPR034151">
    <property type="entry name" value="TOPRIM_DnaG_bac"/>
</dbReference>
<evidence type="ECO:0000256" key="9">
    <source>
        <dbReference type="ARBA" id="ARBA00022842"/>
    </source>
</evidence>
<dbReference type="Gene3D" id="3.90.980.10">
    <property type="entry name" value="DNA primase, catalytic core, N-terminal domain"/>
    <property type="match status" value="1"/>
</dbReference>
<dbReference type="InterPro" id="IPR030846">
    <property type="entry name" value="DnaG_bac"/>
</dbReference>
<dbReference type="Pfam" id="PF10410">
    <property type="entry name" value="DnaB_bind"/>
    <property type="match status" value="1"/>
</dbReference>
<protein>
    <recommendedName>
        <fullName evidence="12 13">DNA primase</fullName>
        <ecNumber evidence="12">2.7.7.101</ecNumber>
    </recommendedName>
</protein>
<keyword evidence="1 12" id="KW-0240">DNA-directed RNA polymerase</keyword>
<reference evidence="16 17" key="1">
    <citation type="submission" date="2016-10" db="EMBL/GenBank/DDBJ databases">
        <authorList>
            <person name="de Groot N.N."/>
        </authorList>
    </citation>
    <scope>NUCLEOTIDE SEQUENCE [LARGE SCALE GENOMIC DNA]</scope>
    <source>
        <strain evidence="16 17">DSM 2895</strain>
    </source>
</reference>
<keyword evidence="4 12" id="KW-0548">Nucleotidyltransferase</keyword>
<dbReference type="Pfam" id="PF01807">
    <property type="entry name" value="Zn_ribbon_DnaG"/>
    <property type="match status" value="1"/>
</dbReference>
<dbReference type="GO" id="GO:0003678">
    <property type="term" value="F:DNA helicase activity"/>
    <property type="evidence" value="ECO:0007669"/>
    <property type="project" value="InterPro"/>
</dbReference>
<name>A0A1G8MP39_ANEMI</name>
<dbReference type="GO" id="GO:0003899">
    <property type="term" value="F:DNA-directed RNA polymerase activity"/>
    <property type="evidence" value="ECO:0007669"/>
    <property type="project" value="UniProtKB-UniRule"/>
</dbReference>
<dbReference type="InterPro" id="IPR016136">
    <property type="entry name" value="DNA_helicase_N/primase_C"/>
</dbReference>
<evidence type="ECO:0000256" key="2">
    <source>
        <dbReference type="ARBA" id="ARBA00022515"/>
    </source>
</evidence>
<dbReference type="SMART" id="SM00400">
    <property type="entry name" value="ZnF_CHCC"/>
    <property type="match status" value="1"/>
</dbReference>
<dbReference type="PROSITE" id="PS50880">
    <property type="entry name" value="TOPRIM"/>
    <property type="match status" value="1"/>
</dbReference>
<dbReference type="CDD" id="cd03364">
    <property type="entry name" value="TOPRIM_DnaG_primases"/>
    <property type="match status" value="1"/>
</dbReference>
<keyword evidence="9" id="KW-0460">Magnesium</keyword>
<feature type="zinc finger region" description="CHC2-type" evidence="12 14">
    <location>
        <begin position="43"/>
        <end position="67"/>
    </location>
</feature>
<dbReference type="SMART" id="SM00493">
    <property type="entry name" value="TOPRIM"/>
    <property type="match status" value="1"/>
</dbReference>
<evidence type="ECO:0000256" key="14">
    <source>
        <dbReference type="PIRSR" id="PIRSR002811-1"/>
    </source>
</evidence>
<keyword evidence="2 12" id="KW-0639">Primosome</keyword>
<evidence type="ECO:0000313" key="16">
    <source>
        <dbReference type="EMBL" id="SDI69627.1"/>
    </source>
</evidence>
<sequence>MRSMAGRIPEDVIERVRSQNDIVDVIGQYVHLKKTGRNYFGLCPFHSEKSPSFAVHPDKQLFRCYGCGESGNVFSFVMKVEGLEFPEAVYNLAQRVGIDIPREESTPENEKARKRKESMLAAHDLVAKLYHHLLLNTDYGAQARNYLLNRQMQLATIEEFGLGYSPDSWDFITQRLAKRGFSLSLMEEAGLLSQKDRNSRPFDRFRGRVMFPIHNSQGQVVAFGARTLGDDQPKYLNSPETPLFNKSHLLFNLHRARTQIRKQQEAVLFEGYVDVISAWQVGVHNGIASLGTSLTEQQARIIRRNTETVILCYDSDQAGIEAAFKGADLLVAAGCTVKVAQMPQGMDPDDYIQQYGGERFKQEILLNAASLTAYRLQVIRSRHTLNDETERMKFVHEALEEISRLPSAVERDHYLRQISEEFHLSLDAMKQEQKKIFKQQKKAGNRDNLKDGWNNSIDSSRSVAEKPMLPAYIKSEQYLLSLMIQSAEIAEQVQMKVGADFVVEDHAALAAHIYRYYSEGYVSDPARFISFLQDEKRLVEKASELAMMDVQAHLHAPRTVSDYIEQVVKNAKRMQIEQLEREQRMHERAGNTAEAVRISLELIPLKRSVK</sequence>
<dbReference type="InterPro" id="IPR019475">
    <property type="entry name" value="DNA_primase_DnaB-bd"/>
</dbReference>
<organism evidence="16 17">
    <name type="scientific">Aneurinibacillus migulanus</name>
    <name type="common">Bacillus migulanus</name>
    <dbReference type="NCBI Taxonomy" id="47500"/>
    <lineage>
        <taxon>Bacteria</taxon>
        <taxon>Bacillati</taxon>
        <taxon>Bacillota</taxon>
        <taxon>Bacilli</taxon>
        <taxon>Bacillales</taxon>
        <taxon>Paenibacillaceae</taxon>
        <taxon>Aneurinibacillus group</taxon>
        <taxon>Aneurinibacillus</taxon>
    </lineage>
</organism>
<dbReference type="Gene3D" id="3.40.1360.10">
    <property type="match status" value="1"/>
</dbReference>
<comment type="domain">
    <text evidence="12">Contains an N-terminal zinc-binding domain, a central core domain that contains the primase activity, and a C-terminal DnaB-binding domain.</text>
</comment>
<dbReference type="FunFam" id="3.90.580.10:FF:000001">
    <property type="entry name" value="DNA primase"/>
    <property type="match status" value="1"/>
</dbReference>
<dbReference type="InterPro" id="IPR006295">
    <property type="entry name" value="DNA_primase_DnaG"/>
</dbReference>